<dbReference type="PANTHER" id="PTHR47169">
    <property type="entry name" value="OS01G0541250 PROTEIN"/>
    <property type="match status" value="1"/>
</dbReference>
<dbReference type="InterPro" id="IPR036397">
    <property type="entry name" value="RNaseH_sf"/>
</dbReference>
<gene>
    <name evidence="3" type="primary">Aste57867_2210</name>
    <name evidence="2" type="ORF">As57867_002205</name>
    <name evidence="3" type="ORF">ASTE57867_2210</name>
</gene>
<protein>
    <submittedName>
        <fullName evidence="3">Aste57867_2210 protein</fullName>
    </submittedName>
</protein>
<evidence type="ECO:0000313" key="3">
    <source>
        <dbReference type="EMBL" id="VFT79413.1"/>
    </source>
</evidence>
<dbReference type="PANTHER" id="PTHR47169:SF2">
    <property type="entry name" value="OS01G0541250 PROTEIN"/>
    <property type="match status" value="1"/>
</dbReference>
<reference evidence="3 4" key="1">
    <citation type="submission" date="2019-03" db="EMBL/GenBank/DDBJ databases">
        <authorList>
            <person name="Gaulin E."/>
            <person name="Dumas B."/>
        </authorList>
    </citation>
    <scope>NUCLEOTIDE SEQUENCE [LARGE SCALE GENOMIC DNA]</scope>
    <source>
        <strain evidence="3">CBS 568.67</strain>
    </source>
</reference>
<evidence type="ECO:0000256" key="1">
    <source>
        <dbReference type="SAM" id="Coils"/>
    </source>
</evidence>
<dbReference type="AlphaFoldDB" id="A0A485K8I2"/>
<dbReference type="EMBL" id="CAADRA010000233">
    <property type="protein sequence ID" value="VFT79413.1"/>
    <property type="molecule type" value="Genomic_DNA"/>
</dbReference>
<sequence>MNILDLGFFAAIQALQHQKSARSIGELVENVERSFNEYPLERLGRTFLTLQACLVETVRQLGGNVYKIPHYSKEKNARAGNLRENALCPRDEYEAAKSHLDDVDVEAMEQALVNERNECRAMDRLARQLEAMTVDEDLLVSLEKMGIVPINIEDE</sequence>
<dbReference type="Gene3D" id="3.30.420.10">
    <property type="entry name" value="Ribonuclease H-like superfamily/Ribonuclease H"/>
    <property type="match status" value="1"/>
</dbReference>
<evidence type="ECO:0000313" key="2">
    <source>
        <dbReference type="EMBL" id="KAF0717592.1"/>
    </source>
</evidence>
<name>A0A485K8I2_9STRA</name>
<dbReference type="OrthoDB" id="168403at2759"/>
<dbReference type="EMBL" id="VJMH01000233">
    <property type="protein sequence ID" value="KAF0717592.1"/>
    <property type="molecule type" value="Genomic_DNA"/>
</dbReference>
<accession>A0A485K8I2</accession>
<dbReference type="GO" id="GO:0003676">
    <property type="term" value="F:nucleic acid binding"/>
    <property type="evidence" value="ECO:0007669"/>
    <property type="project" value="InterPro"/>
</dbReference>
<keyword evidence="4" id="KW-1185">Reference proteome</keyword>
<evidence type="ECO:0000313" key="4">
    <source>
        <dbReference type="Proteomes" id="UP000332933"/>
    </source>
</evidence>
<organism evidence="3 4">
    <name type="scientific">Aphanomyces stellatus</name>
    <dbReference type="NCBI Taxonomy" id="120398"/>
    <lineage>
        <taxon>Eukaryota</taxon>
        <taxon>Sar</taxon>
        <taxon>Stramenopiles</taxon>
        <taxon>Oomycota</taxon>
        <taxon>Saprolegniomycetes</taxon>
        <taxon>Saprolegniales</taxon>
        <taxon>Verrucalvaceae</taxon>
        <taxon>Aphanomyces</taxon>
    </lineage>
</organism>
<keyword evidence="1" id="KW-0175">Coiled coil</keyword>
<proteinExistence type="predicted"/>
<reference evidence="2" key="2">
    <citation type="submission" date="2019-06" db="EMBL/GenBank/DDBJ databases">
        <title>Genomics analysis of Aphanomyces spp. identifies a new class of oomycete effector associated with host adaptation.</title>
        <authorList>
            <person name="Gaulin E."/>
        </authorList>
    </citation>
    <scope>NUCLEOTIDE SEQUENCE</scope>
    <source>
        <strain evidence="2">CBS 578.67</strain>
    </source>
</reference>
<feature type="coiled-coil region" evidence="1">
    <location>
        <begin position="105"/>
        <end position="132"/>
    </location>
</feature>
<dbReference type="Proteomes" id="UP000332933">
    <property type="component" value="Unassembled WGS sequence"/>
</dbReference>